<comment type="caution">
    <text evidence="2">The sequence shown here is derived from an EMBL/GenBank/DDBJ whole genome shotgun (WGS) entry which is preliminary data.</text>
</comment>
<keyword evidence="3" id="KW-1185">Reference proteome</keyword>
<dbReference type="GO" id="GO:0016491">
    <property type="term" value="F:oxidoreductase activity"/>
    <property type="evidence" value="ECO:0007669"/>
    <property type="project" value="InterPro"/>
</dbReference>
<dbReference type="PANTHER" id="PTHR30543">
    <property type="entry name" value="CHROMATE REDUCTASE"/>
    <property type="match status" value="1"/>
</dbReference>
<evidence type="ECO:0000313" key="2">
    <source>
        <dbReference type="EMBL" id="PZW45100.1"/>
    </source>
</evidence>
<dbReference type="OrthoDB" id="9812295at2"/>
<sequence length="190" mass="20198">MTQPYRLLGLCGSLRRASGNRAVLLALRAALAPRAELTIFPLDEIPPYNEDDDVAPPPPAVAALRQALADSDGAIIASPEYNHGMSGVLKNALDWASRPYGQSHLTGLPVLTLTASPAFTGGVRAQQQVNETLAAVQARIVRRPQLVIGGIHEKLGEGVLTDAATLRFVLAGVEDLLAEVDHLQHRHALA</sequence>
<evidence type="ECO:0000313" key="3">
    <source>
        <dbReference type="Proteomes" id="UP000249688"/>
    </source>
</evidence>
<dbReference type="Proteomes" id="UP000249688">
    <property type="component" value="Unassembled WGS sequence"/>
</dbReference>
<proteinExistence type="predicted"/>
<accession>A0A2W7IDY0</accession>
<name>A0A2W7IDY0_9PROT</name>
<evidence type="ECO:0000259" key="1">
    <source>
        <dbReference type="Pfam" id="PF03358"/>
    </source>
</evidence>
<dbReference type="EMBL" id="QKYU01000012">
    <property type="protein sequence ID" value="PZW45100.1"/>
    <property type="molecule type" value="Genomic_DNA"/>
</dbReference>
<feature type="domain" description="NADPH-dependent FMN reductase-like" evidence="1">
    <location>
        <begin position="6"/>
        <end position="151"/>
    </location>
</feature>
<dbReference type="AlphaFoldDB" id="A0A2W7IDY0"/>
<dbReference type="GO" id="GO:0005829">
    <property type="term" value="C:cytosol"/>
    <property type="evidence" value="ECO:0007669"/>
    <property type="project" value="TreeGrafter"/>
</dbReference>
<dbReference type="PANTHER" id="PTHR30543:SF21">
    <property type="entry name" value="NAD(P)H-DEPENDENT FMN REDUCTASE LOT6"/>
    <property type="match status" value="1"/>
</dbReference>
<protein>
    <submittedName>
        <fullName evidence="2">Chromate reductase</fullName>
    </submittedName>
</protein>
<dbReference type="InterPro" id="IPR005025">
    <property type="entry name" value="FMN_Rdtase-like_dom"/>
</dbReference>
<dbReference type="InterPro" id="IPR050712">
    <property type="entry name" value="NAD(P)H-dep_reductase"/>
</dbReference>
<dbReference type="GO" id="GO:0010181">
    <property type="term" value="F:FMN binding"/>
    <property type="evidence" value="ECO:0007669"/>
    <property type="project" value="TreeGrafter"/>
</dbReference>
<dbReference type="InterPro" id="IPR029039">
    <property type="entry name" value="Flavoprotein-like_sf"/>
</dbReference>
<dbReference type="Pfam" id="PF03358">
    <property type="entry name" value="FMN_red"/>
    <property type="match status" value="1"/>
</dbReference>
<organism evidence="2 3">
    <name type="scientific">Humitalea rosea</name>
    <dbReference type="NCBI Taxonomy" id="990373"/>
    <lineage>
        <taxon>Bacteria</taxon>
        <taxon>Pseudomonadati</taxon>
        <taxon>Pseudomonadota</taxon>
        <taxon>Alphaproteobacteria</taxon>
        <taxon>Acetobacterales</taxon>
        <taxon>Roseomonadaceae</taxon>
        <taxon>Humitalea</taxon>
    </lineage>
</organism>
<dbReference type="RefSeq" id="WP_111398514.1">
    <property type="nucleotide sequence ID" value="NZ_QKYU01000012.1"/>
</dbReference>
<dbReference type="SUPFAM" id="SSF52218">
    <property type="entry name" value="Flavoproteins"/>
    <property type="match status" value="1"/>
</dbReference>
<dbReference type="Gene3D" id="3.40.50.360">
    <property type="match status" value="1"/>
</dbReference>
<reference evidence="2 3" key="1">
    <citation type="submission" date="2018-06" db="EMBL/GenBank/DDBJ databases">
        <title>Genomic Encyclopedia of Archaeal and Bacterial Type Strains, Phase II (KMG-II): from individual species to whole genera.</title>
        <authorList>
            <person name="Goeker M."/>
        </authorList>
    </citation>
    <scope>NUCLEOTIDE SEQUENCE [LARGE SCALE GENOMIC DNA]</scope>
    <source>
        <strain evidence="2 3">DSM 24525</strain>
    </source>
</reference>
<gene>
    <name evidence="2" type="ORF">C8P66_112117</name>
</gene>